<dbReference type="PROSITE" id="PS50850">
    <property type="entry name" value="MFS"/>
    <property type="match status" value="1"/>
</dbReference>
<feature type="transmembrane region" description="Helical" evidence="7">
    <location>
        <begin position="698"/>
        <end position="715"/>
    </location>
</feature>
<evidence type="ECO:0000256" key="5">
    <source>
        <dbReference type="ARBA" id="ARBA00023136"/>
    </source>
</evidence>
<proteinExistence type="predicted"/>
<dbReference type="Pfam" id="PF07690">
    <property type="entry name" value="MFS_1"/>
    <property type="match status" value="1"/>
</dbReference>
<dbReference type="PANTHER" id="PTHR23504">
    <property type="entry name" value="MAJOR FACILITATOR SUPERFAMILY DOMAIN-CONTAINING PROTEIN 10"/>
    <property type="match status" value="1"/>
</dbReference>
<feature type="transmembrane region" description="Helical" evidence="7">
    <location>
        <begin position="721"/>
        <end position="738"/>
    </location>
</feature>
<feature type="transmembrane region" description="Helical" evidence="7">
    <location>
        <begin position="547"/>
        <end position="564"/>
    </location>
</feature>
<keyword evidence="10" id="KW-1185">Reference proteome</keyword>
<comment type="caution">
    <text evidence="9">The sequence shown here is derived from an EMBL/GenBank/DDBJ whole genome shotgun (WGS) entry which is preliminary data.</text>
</comment>
<dbReference type="GO" id="GO:0016020">
    <property type="term" value="C:membrane"/>
    <property type="evidence" value="ECO:0007669"/>
    <property type="project" value="UniProtKB-SubCell"/>
</dbReference>
<dbReference type="PRINTS" id="PR01035">
    <property type="entry name" value="TCRTETA"/>
</dbReference>
<evidence type="ECO:0000256" key="3">
    <source>
        <dbReference type="ARBA" id="ARBA00022692"/>
    </source>
</evidence>
<evidence type="ECO:0000313" key="10">
    <source>
        <dbReference type="Proteomes" id="UP001314263"/>
    </source>
</evidence>
<dbReference type="SUPFAM" id="SSF103473">
    <property type="entry name" value="MFS general substrate transporter"/>
    <property type="match status" value="1"/>
</dbReference>
<feature type="domain" description="Major facilitator superfamily (MFS) profile" evidence="8">
    <location>
        <begin position="1"/>
        <end position="228"/>
    </location>
</feature>
<evidence type="ECO:0000256" key="1">
    <source>
        <dbReference type="ARBA" id="ARBA00004141"/>
    </source>
</evidence>
<comment type="subcellular location">
    <subcellularLocation>
        <location evidence="1">Membrane</location>
        <topology evidence="1">Multi-pass membrane protein</topology>
    </subcellularLocation>
</comment>
<dbReference type="Proteomes" id="UP001314263">
    <property type="component" value="Unassembled WGS sequence"/>
</dbReference>
<protein>
    <recommendedName>
        <fullName evidence="8">Major facilitator superfamily (MFS) profile domain-containing protein</fullName>
    </recommendedName>
</protein>
<accession>A0AAV1IDQ7</accession>
<feature type="compositionally biased region" description="Polar residues" evidence="6">
    <location>
        <begin position="413"/>
        <end position="423"/>
    </location>
</feature>
<feature type="region of interest" description="Disordered" evidence="6">
    <location>
        <begin position="232"/>
        <end position="255"/>
    </location>
</feature>
<name>A0AAV1IDQ7_9CHLO</name>
<evidence type="ECO:0000256" key="6">
    <source>
        <dbReference type="SAM" id="MobiDB-lite"/>
    </source>
</evidence>
<feature type="transmembrane region" description="Helical" evidence="7">
    <location>
        <begin position="202"/>
        <end position="225"/>
    </location>
</feature>
<dbReference type="EMBL" id="CAUYUE010000010">
    <property type="protein sequence ID" value="CAK0784130.1"/>
    <property type="molecule type" value="Genomic_DNA"/>
</dbReference>
<evidence type="ECO:0000256" key="7">
    <source>
        <dbReference type="SAM" id="Phobius"/>
    </source>
</evidence>
<gene>
    <name evidence="9" type="ORF">CVIRNUC_007333</name>
</gene>
<feature type="transmembrane region" description="Helical" evidence="7">
    <location>
        <begin position="657"/>
        <end position="677"/>
    </location>
</feature>
<reference evidence="9 10" key="1">
    <citation type="submission" date="2023-10" db="EMBL/GenBank/DDBJ databases">
        <authorList>
            <person name="Maclean D."/>
            <person name="Macfadyen A."/>
        </authorList>
    </citation>
    <scope>NUCLEOTIDE SEQUENCE [LARGE SCALE GENOMIC DNA]</scope>
</reference>
<feature type="transmembrane region" description="Helical" evidence="7">
    <location>
        <begin position="619"/>
        <end position="637"/>
    </location>
</feature>
<dbReference type="PANTHER" id="PTHR23504:SF117">
    <property type="entry name" value="MAJOR FACILITATOR SUPERFAMILY PROTEIN"/>
    <property type="match status" value="1"/>
</dbReference>
<evidence type="ECO:0000256" key="2">
    <source>
        <dbReference type="ARBA" id="ARBA00022448"/>
    </source>
</evidence>
<feature type="region of interest" description="Disordered" evidence="6">
    <location>
        <begin position="336"/>
        <end position="426"/>
    </location>
</feature>
<keyword evidence="3 7" id="KW-0812">Transmembrane</keyword>
<keyword evidence="4 7" id="KW-1133">Transmembrane helix</keyword>
<feature type="transmembrane region" description="Helical" evidence="7">
    <location>
        <begin position="588"/>
        <end position="607"/>
    </location>
</feature>
<dbReference type="InterPro" id="IPR020846">
    <property type="entry name" value="MFS_dom"/>
</dbReference>
<dbReference type="GO" id="GO:0022857">
    <property type="term" value="F:transmembrane transporter activity"/>
    <property type="evidence" value="ECO:0007669"/>
    <property type="project" value="InterPro"/>
</dbReference>
<evidence type="ECO:0000259" key="8">
    <source>
        <dbReference type="PROSITE" id="PS50850"/>
    </source>
</evidence>
<evidence type="ECO:0000313" key="9">
    <source>
        <dbReference type="EMBL" id="CAK0784130.1"/>
    </source>
</evidence>
<keyword evidence="5 7" id="KW-0472">Membrane</keyword>
<keyword evidence="2" id="KW-0813">Transport</keyword>
<dbReference type="InterPro" id="IPR001958">
    <property type="entry name" value="Tet-R_TetA/multi-R_MdtG-like"/>
</dbReference>
<dbReference type="Gene3D" id="1.20.1250.20">
    <property type="entry name" value="MFS general substrate transporter like domains"/>
    <property type="match status" value="2"/>
</dbReference>
<dbReference type="AlphaFoldDB" id="A0AAV1IDQ7"/>
<dbReference type="InterPro" id="IPR036259">
    <property type="entry name" value="MFS_trans_sf"/>
</dbReference>
<dbReference type="InterPro" id="IPR011701">
    <property type="entry name" value="MFS"/>
</dbReference>
<sequence>MGTHKSEKDERAGLHNTISGSTRKQMFFSIWFNQTYQGIQITLAYNISVYLVRHFSAGASEESIGRLTGILASAFSTAQFFTSYSWGLVTDRIGRKPVVVLANFIMGLATLGLGLAPTYWLAVAARALGGAANGSGVAIKTMLAEACDAQSQARGMAFLNLGWGLGNILGPMIGGFLSEPCDRWPSFPLCDGGNGLFAKQPFLPPCLVVAVLSLLAMTNSAFMMVETHPRLRKQPKQAQEPASNGKCHLPEGKEPVSAFSEPAPLAVGAGTSSTEEPVSPMLTRLSSGLEAGRGEARQMLRRASSRFNVLLSGYRSLSVHSDDLDRHEYVLEMTNNAEPDSAKTGNGWEDRQPLVPNGGGRSPEEAPGSLGRVASMADQAARPGRASTSGTPRAPSRFVFGRSRSMHDEVEQPGSSRAGQQGSLFGRWRKSGQYSIAEDQEVATKRAEGRKAAMDEAFRAESSDEEEFGESVPMLQRENSAALNAKLSFELPGQSGLQDWVGGGQVSVPTTPRASEMLPALSAKVEVEDDSASALEPRVPWYRQRSLQLVLAGYASIAFLMNFLEELTPIFASAPYRLGGLNLTPDEIALPVSFAGLGLVLFALLAYPRIQKRLGCMNCAKLGLLLAIPLALVIPMSSLAAPDYYRIQACLIPTMGFKAICSIMCMTSSMILVNLTAPIEDIGPVNGFGNMLAAGMRALGPALAGQLWALSIAIVDRGEQFLAFGVVASAFLCTRILYGRMRI</sequence>
<organism evidence="9 10">
    <name type="scientific">Coccomyxa viridis</name>
    <dbReference type="NCBI Taxonomy" id="1274662"/>
    <lineage>
        <taxon>Eukaryota</taxon>
        <taxon>Viridiplantae</taxon>
        <taxon>Chlorophyta</taxon>
        <taxon>core chlorophytes</taxon>
        <taxon>Trebouxiophyceae</taxon>
        <taxon>Trebouxiophyceae incertae sedis</taxon>
        <taxon>Coccomyxaceae</taxon>
        <taxon>Coccomyxa</taxon>
    </lineage>
</organism>
<feature type="transmembrane region" description="Helical" evidence="7">
    <location>
        <begin position="98"/>
        <end position="120"/>
    </location>
</feature>
<evidence type="ECO:0000256" key="4">
    <source>
        <dbReference type="ARBA" id="ARBA00022989"/>
    </source>
</evidence>